<protein>
    <recommendedName>
        <fullName evidence="11">Probable nicotinate-nucleotide adenylyltransferase</fullName>
        <ecNumber evidence="11">2.7.7.18</ecNumber>
    </recommendedName>
    <alternativeName>
        <fullName evidence="11">Deamido-NAD(+) diphosphorylase</fullName>
    </alternativeName>
    <alternativeName>
        <fullName evidence="11">Deamido-NAD(+) pyrophosphorylase</fullName>
    </alternativeName>
    <alternativeName>
        <fullName evidence="11">Nicotinate mononucleotide adenylyltransferase</fullName>
        <shortName evidence="11">NaMN adenylyltransferase</shortName>
    </alternativeName>
</protein>
<dbReference type="RefSeq" id="WP_168607036.1">
    <property type="nucleotide sequence ID" value="NZ_CP038852.1"/>
</dbReference>
<reference evidence="13 14" key="1">
    <citation type="journal article" date="2020" name="Nat. Microbiol.">
        <title>Lysogenic host-virus interactions in SAR11 marine bacteria.</title>
        <authorList>
            <person name="Morris R.M."/>
            <person name="Cain K.R."/>
            <person name="Hvorecny K.L."/>
            <person name="Kollman J.M."/>
        </authorList>
    </citation>
    <scope>NUCLEOTIDE SEQUENCE [LARGE SCALE GENOMIC DNA]</scope>
    <source>
        <strain evidence="13 14">NP1</strain>
    </source>
</reference>
<accession>A0A6H1Q397</accession>
<evidence type="ECO:0000256" key="10">
    <source>
        <dbReference type="ARBA" id="ARBA00048721"/>
    </source>
</evidence>
<dbReference type="KEGG" id="peg:E5R92_05200"/>
<dbReference type="EMBL" id="CP038852">
    <property type="protein sequence ID" value="QIZ21176.1"/>
    <property type="molecule type" value="Genomic_DNA"/>
</dbReference>
<dbReference type="AlphaFoldDB" id="A0A6H1Q397"/>
<dbReference type="GO" id="GO:0005524">
    <property type="term" value="F:ATP binding"/>
    <property type="evidence" value="ECO:0007669"/>
    <property type="project" value="UniProtKB-KW"/>
</dbReference>
<dbReference type="InterPro" id="IPR005248">
    <property type="entry name" value="NadD/NMNAT"/>
</dbReference>
<dbReference type="EC" id="2.7.7.18" evidence="11"/>
<dbReference type="Gene3D" id="3.40.50.620">
    <property type="entry name" value="HUPs"/>
    <property type="match status" value="1"/>
</dbReference>
<comment type="function">
    <text evidence="1 11">Catalyzes the reversible adenylation of nicotinate mononucleotide (NaMN) to nicotinic acid adenine dinucleotide (NaAD).</text>
</comment>
<evidence type="ECO:0000256" key="2">
    <source>
        <dbReference type="ARBA" id="ARBA00005019"/>
    </source>
</evidence>
<dbReference type="Proteomes" id="UP000501094">
    <property type="component" value="Chromosome"/>
</dbReference>
<keyword evidence="6 11" id="KW-0548">Nucleotidyltransferase</keyword>
<evidence type="ECO:0000256" key="6">
    <source>
        <dbReference type="ARBA" id="ARBA00022695"/>
    </source>
</evidence>
<dbReference type="GO" id="GO:0004515">
    <property type="term" value="F:nicotinate-nucleotide adenylyltransferase activity"/>
    <property type="evidence" value="ECO:0007669"/>
    <property type="project" value="UniProtKB-UniRule"/>
</dbReference>
<evidence type="ECO:0000256" key="7">
    <source>
        <dbReference type="ARBA" id="ARBA00022741"/>
    </source>
</evidence>
<keyword evidence="4 11" id="KW-0662">Pyridine nucleotide biosynthesis</keyword>
<dbReference type="InterPro" id="IPR004821">
    <property type="entry name" value="Cyt_trans-like"/>
</dbReference>
<keyword evidence="8 11" id="KW-0067">ATP-binding</keyword>
<dbReference type="GO" id="GO:0009435">
    <property type="term" value="P:NAD+ biosynthetic process"/>
    <property type="evidence" value="ECO:0007669"/>
    <property type="project" value="UniProtKB-UniRule"/>
</dbReference>
<evidence type="ECO:0000256" key="3">
    <source>
        <dbReference type="ARBA" id="ARBA00009014"/>
    </source>
</evidence>
<evidence type="ECO:0000256" key="5">
    <source>
        <dbReference type="ARBA" id="ARBA00022679"/>
    </source>
</evidence>
<dbReference type="NCBIfam" id="TIGR00125">
    <property type="entry name" value="cyt_tran_rel"/>
    <property type="match status" value="1"/>
</dbReference>
<feature type="domain" description="Cytidyltransferase-like" evidence="12">
    <location>
        <begin position="17"/>
        <end position="179"/>
    </location>
</feature>
<dbReference type="SUPFAM" id="SSF52374">
    <property type="entry name" value="Nucleotidylyl transferase"/>
    <property type="match status" value="1"/>
</dbReference>
<dbReference type="PANTHER" id="PTHR39321">
    <property type="entry name" value="NICOTINATE-NUCLEOTIDE ADENYLYLTRANSFERASE-RELATED"/>
    <property type="match status" value="1"/>
</dbReference>
<dbReference type="HAMAP" id="MF_00244">
    <property type="entry name" value="NaMN_adenylyltr"/>
    <property type="match status" value="1"/>
</dbReference>
<evidence type="ECO:0000256" key="1">
    <source>
        <dbReference type="ARBA" id="ARBA00002324"/>
    </source>
</evidence>
<comment type="catalytic activity">
    <reaction evidence="10 11">
        <text>nicotinate beta-D-ribonucleotide + ATP + H(+) = deamido-NAD(+) + diphosphate</text>
        <dbReference type="Rhea" id="RHEA:22860"/>
        <dbReference type="ChEBI" id="CHEBI:15378"/>
        <dbReference type="ChEBI" id="CHEBI:30616"/>
        <dbReference type="ChEBI" id="CHEBI:33019"/>
        <dbReference type="ChEBI" id="CHEBI:57502"/>
        <dbReference type="ChEBI" id="CHEBI:58437"/>
        <dbReference type="EC" id="2.7.7.18"/>
    </reaction>
</comment>
<sequence length="180" mass="21062">MAKPENNLKQKKTKIGILGGTFDPAHKGHLEISKQAKKILELKNIIWAITKQNPFKNTSKTNLKSRIKFAKKFIGKNNFIKVKFYEEKVLSNKTIDLINYLDKDKKFEIYFIMGADNLINFHKWYKWKSIIKKCNLLVFDRQGYKAKSLKSVTFNGINKNKLSFINFKKVNISSSQLRKI</sequence>
<evidence type="ECO:0000256" key="4">
    <source>
        <dbReference type="ARBA" id="ARBA00022642"/>
    </source>
</evidence>
<dbReference type="UniPathway" id="UPA00253">
    <property type="reaction ID" value="UER00332"/>
</dbReference>
<organism evidence="13 14">
    <name type="scientific">Candidatus Pelagibacter giovannonii</name>
    <dbReference type="NCBI Taxonomy" id="2563896"/>
    <lineage>
        <taxon>Bacteria</taxon>
        <taxon>Pseudomonadati</taxon>
        <taxon>Pseudomonadota</taxon>
        <taxon>Alphaproteobacteria</taxon>
        <taxon>Candidatus Pelagibacterales</taxon>
        <taxon>Candidatus Pelagibacteraceae</taxon>
        <taxon>Candidatus Pelagibacter</taxon>
    </lineage>
</organism>
<keyword evidence="14" id="KW-1185">Reference proteome</keyword>
<evidence type="ECO:0000259" key="12">
    <source>
        <dbReference type="Pfam" id="PF01467"/>
    </source>
</evidence>
<evidence type="ECO:0000256" key="9">
    <source>
        <dbReference type="ARBA" id="ARBA00023027"/>
    </source>
</evidence>
<dbReference type="PANTHER" id="PTHR39321:SF3">
    <property type="entry name" value="PHOSPHOPANTETHEINE ADENYLYLTRANSFERASE"/>
    <property type="match status" value="1"/>
</dbReference>
<comment type="pathway">
    <text evidence="2 11">Cofactor biosynthesis; NAD(+) biosynthesis; deamido-NAD(+) from nicotinate D-ribonucleotide: step 1/1.</text>
</comment>
<dbReference type="InterPro" id="IPR014729">
    <property type="entry name" value="Rossmann-like_a/b/a_fold"/>
</dbReference>
<keyword evidence="9 11" id="KW-0520">NAD</keyword>
<name>A0A6H1Q397_9PROT</name>
<evidence type="ECO:0000256" key="11">
    <source>
        <dbReference type="HAMAP-Rule" id="MF_00244"/>
    </source>
</evidence>
<gene>
    <name evidence="11 13" type="primary">nadD</name>
    <name evidence="13" type="ORF">E5R92_05200</name>
</gene>
<evidence type="ECO:0000256" key="8">
    <source>
        <dbReference type="ARBA" id="ARBA00022840"/>
    </source>
</evidence>
<comment type="similarity">
    <text evidence="3 11">Belongs to the NadD family.</text>
</comment>
<dbReference type="NCBIfam" id="TIGR00482">
    <property type="entry name" value="nicotinate (nicotinamide) nucleotide adenylyltransferase"/>
    <property type="match status" value="1"/>
</dbReference>
<keyword evidence="7 11" id="KW-0547">Nucleotide-binding</keyword>
<dbReference type="CDD" id="cd02165">
    <property type="entry name" value="NMNAT"/>
    <property type="match status" value="1"/>
</dbReference>
<proteinExistence type="inferred from homology"/>
<keyword evidence="5 11" id="KW-0808">Transferase</keyword>
<dbReference type="Pfam" id="PF01467">
    <property type="entry name" value="CTP_transf_like"/>
    <property type="match status" value="1"/>
</dbReference>
<evidence type="ECO:0000313" key="13">
    <source>
        <dbReference type="EMBL" id="QIZ21176.1"/>
    </source>
</evidence>
<evidence type="ECO:0000313" key="14">
    <source>
        <dbReference type="Proteomes" id="UP000501094"/>
    </source>
</evidence>